<accession>A0A402DPH0</accession>
<keyword evidence="2" id="KW-1185">Reference proteome</keyword>
<dbReference type="OrthoDB" id="8776710at2"/>
<dbReference type="AlphaFoldDB" id="A0A402DPH0"/>
<reference evidence="1 2" key="1">
    <citation type="submission" date="2019-01" db="EMBL/GenBank/DDBJ databases">
        <title>Draft genome sequence of Cellulomonas takizawaensis strain TKZ-21.</title>
        <authorList>
            <person name="Yamamura H."/>
            <person name="Hayashi T."/>
            <person name="Hamada M."/>
            <person name="Serisawa Y."/>
            <person name="Matsuyama K."/>
            <person name="Nakagawa Y."/>
            <person name="Otoguro M."/>
            <person name="Yanagida F."/>
            <person name="Hayakawa M."/>
        </authorList>
    </citation>
    <scope>NUCLEOTIDE SEQUENCE [LARGE SCALE GENOMIC DNA]</scope>
    <source>
        <strain evidence="1 2">NBRC12680</strain>
    </source>
</reference>
<dbReference type="EMBL" id="BIMR01000065">
    <property type="protein sequence ID" value="GCE76008.1"/>
    <property type="molecule type" value="Genomic_DNA"/>
</dbReference>
<organism evidence="1 2">
    <name type="scientific">Cellulomonas biazotea</name>
    <dbReference type="NCBI Taxonomy" id="1709"/>
    <lineage>
        <taxon>Bacteria</taxon>
        <taxon>Bacillati</taxon>
        <taxon>Actinomycetota</taxon>
        <taxon>Actinomycetes</taxon>
        <taxon>Micrococcales</taxon>
        <taxon>Cellulomonadaceae</taxon>
        <taxon>Cellulomonas</taxon>
    </lineage>
</organism>
<dbReference type="Proteomes" id="UP000289954">
    <property type="component" value="Unassembled WGS sequence"/>
</dbReference>
<protein>
    <submittedName>
        <fullName evidence="1">Uncharacterized protein</fullName>
    </submittedName>
</protein>
<name>A0A402DPH0_9CELL</name>
<proteinExistence type="predicted"/>
<dbReference type="RefSeq" id="WP_130780613.1">
    <property type="nucleotide sequence ID" value="NZ_BIMR01000065.1"/>
</dbReference>
<gene>
    <name evidence="1" type="ORF">CBZ_10640</name>
</gene>
<comment type="caution">
    <text evidence="1">The sequence shown here is derived from an EMBL/GenBank/DDBJ whole genome shotgun (WGS) entry which is preliminary data.</text>
</comment>
<evidence type="ECO:0000313" key="2">
    <source>
        <dbReference type="Proteomes" id="UP000289954"/>
    </source>
</evidence>
<sequence>MTVTALPLGRRSASRFSGRALSDVLAEPVTGSFDDDRWDTTGHPDTASAVRRHLNFDGLPTWLRDPMKELFVLATRPYLHFDVTTELAGRKPKDVKTVERWVGGLTIDLGWLAARAGSLRAVTQTDFDDWKDSSGLAPDYRRISAVKSFALYSRAMSPKIDRLRIEPWPGVSALSLGGGVAAARRRVNSTAPLSVSTVLGPWLTLGMFLVQHADELIDAHEAVRAGQVPDPVEVTDVAGQRVVWLDHEAVVRQAPDLLGQVAGACMFLSAAFTGMRASEIEAVPRNNPLERIDIAGTTRWLLRSYLVKGLERPREEKWLVPPIVSDAVRVITRILEVKGVPEDRLHAATKQVALFDRRAVHGLRDGAKVTARMERAIDMMARAGQELVRRGIVTDLPTKDDGPSATAASELPRAAWLNALIKPDGRELRRTFARIVSSRPQGPQAAMEQFKWQHPETAGGYFRVAPDAVAIGQRELYEEVSELYQEVVVDAMVPEYHAWEKAVEADRTPVLPAGPDGRRKRDMFAAVQEALAREPRVEEDDRRLRIALRRHARSIRLTEFGWCDFDPELALCGADTGSPVEARCQPNKCLNHATVTTSLAAHRVKHDRLLAITRDRGMPALVRERALENVAVIERDLGVLIHGETR</sequence>
<evidence type="ECO:0000313" key="1">
    <source>
        <dbReference type="EMBL" id="GCE76008.1"/>
    </source>
</evidence>